<protein>
    <submittedName>
        <fullName evidence="3">Protein ovarian tumor locus</fullName>
    </submittedName>
</protein>
<dbReference type="GO" id="GO:0061578">
    <property type="term" value="F:K63-linked deubiquitinase activity"/>
    <property type="evidence" value="ECO:0007669"/>
    <property type="project" value="TreeGrafter"/>
</dbReference>
<evidence type="ECO:0000259" key="2">
    <source>
        <dbReference type="PROSITE" id="PS50802"/>
    </source>
</evidence>
<dbReference type="Proteomes" id="UP000027135">
    <property type="component" value="Unassembled WGS sequence"/>
</dbReference>
<dbReference type="PANTHER" id="PTHR12419:SF115">
    <property type="entry name" value="PROTEIN OVARIAN TUMOR LOCUS-RELATED"/>
    <property type="match status" value="1"/>
</dbReference>
<dbReference type="Pfam" id="PF02338">
    <property type="entry name" value="OTU"/>
    <property type="match status" value="1"/>
</dbReference>
<dbReference type="InParanoid" id="A0A067RQI9"/>
<evidence type="ECO:0000313" key="3">
    <source>
        <dbReference type="EMBL" id="KDR22895.1"/>
    </source>
</evidence>
<gene>
    <name evidence="3" type="ORF">L798_14750</name>
</gene>
<dbReference type="InterPro" id="IPR049770">
    <property type="entry name" value="OTU_Tudor"/>
</dbReference>
<dbReference type="EMBL" id="KK852482">
    <property type="protein sequence ID" value="KDR22895.1"/>
    <property type="molecule type" value="Genomic_DNA"/>
</dbReference>
<dbReference type="CDD" id="cd22753">
    <property type="entry name" value="OTU_ALG13-like"/>
    <property type="match status" value="1"/>
</dbReference>
<feature type="compositionally biased region" description="Polar residues" evidence="1">
    <location>
        <begin position="784"/>
        <end position="816"/>
    </location>
</feature>
<dbReference type="AlphaFoldDB" id="A0A067RQI9"/>
<dbReference type="InterPro" id="IPR038765">
    <property type="entry name" value="Papain-like_cys_pep_sf"/>
</dbReference>
<evidence type="ECO:0000256" key="1">
    <source>
        <dbReference type="SAM" id="MobiDB-lite"/>
    </source>
</evidence>
<feature type="region of interest" description="Disordered" evidence="1">
    <location>
        <begin position="784"/>
        <end position="839"/>
    </location>
</feature>
<evidence type="ECO:0000313" key="4">
    <source>
        <dbReference type="Proteomes" id="UP000027135"/>
    </source>
</evidence>
<feature type="region of interest" description="Disordered" evidence="1">
    <location>
        <begin position="490"/>
        <end position="518"/>
    </location>
</feature>
<proteinExistence type="predicted"/>
<dbReference type="InterPro" id="IPR049769">
    <property type="entry name" value="OTU_OTU"/>
</dbReference>
<reference evidence="3 4" key="1">
    <citation type="journal article" date="2014" name="Nat. Commun.">
        <title>Molecular traces of alternative social organization in a termite genome.</title>
        <authorList>
            <person name="Terrapon N."/>
            <person name="Li C."/>
            <person name="Robertson H.M."/>
            <person name="Ji L."/>
            <person name="Meng X."/>
            <person name="Booth W."/>
            <person name="Chen Z."/>
            <person name="Childers C.P."/>
            <person name="Glastad K.M."/>
            <person name="Gokhale K."/>
            <person name="Gowin J."/>
            <person name="Gronenberg W."/>
            <person name="Hermansen R.A."/>
            <person name="Hu H."/>
            <person name="Hunt B.G."/>
            <person name="Huylmans A.K."/>
            <person name="Khalil S.M."/>
            <person name="Mitchell R.D."/>
            <person name="Munoz-Torres M.C."/>
            <person name="Mustard J.A."/>
            <person name="Pan H."/>
            <person name="Reese J.T."/>
            <person name="Scharf M.E."/>
            <person name="Sun F."/>
            <person name="Vogel H."/>
            <person name="Xiao J."/>
            <person name="Yang W."/>
            <person name="Yang Z."/>
            <person name="Yang Z."/>
            <person name="Zhou J."/>
            <person name="Zhu J."/>
            <person name="Brent C.S."/>
            <person name="Elsik C.G."/>
            <person name="Goodisman M.A."/>
            <person name="Liberles D.A."/>
            <person name="Roe R.M."/>
            <person name="Vargo E.L."/>
            <person name="Vilcinskas A."/>
            <person name="Wang J."/>
            <person name="Bornberg-Bauer E."/>
            <person name="Korb J."/>
            <person name="Zhang G."/>
            <person name="Liebig J."/>
        </authorList>
    </citation>
    <scope>NUCLEOTIDE SEQUENCE [LARGE SCALE GENOMIC DNA]</scope>
    <source>
        <tissue evidence="3">Whole organism</tissue>
    </source>
</reference>
<dbReference type="eggNOG" id="KOG2605">
    <property type="taxonomic scope" value="Eukaryota"/>
</dbReference>
<dbReference type="STRING" id="136037.A0A067RQI9"/>
<keyword evidence="4" id="KW-1185">Reference proteome</keyword>
<dbReference type="PANTHER" id="PTHR12419">
    <property type="entry name" value="OTU DOMAIN CONTAINING PROTEIN"/>
    <property type="match status" value="1"/>
</dbReference>
<sequence>MVPRRSYPKPTGPMDQWLESQGYYRKHTARDGSCLFRAISEQVFYVQTVHQKVRRQCVEFIQKNKCKFQEFLKEPLEEYVVRMLDSREWGGQMEIHAMALLYHYDVLVFEEVGKSPTVATNYGFTKKILLCFSPDSHYDSVYPKFYIIKAAFCQSLVYEVLYKNVFQLSDVNYAVNKMLHDKTNRAQKERAINEDHLISCGSFGFSMEISLEANKEYKGLEEMNMNVKELLAQGATPFPYKVAKALDQNIYRNIEFDIWNDFRREMKYGWYRNNGELQVGVKCLVKLNPDRNFHAHIQEMSPDKGPVIVFVEELGEKCTVPFDNLEPLPKSEKPQWSLPYKHCHQLSSAQQKSAILALTDFGGKWKKSKVGKPRKLKETTIHTPLSPRLQYNSKMNGGSVKHSTQHNARFLHEQIGNQQVQMSFQNFSPENLSNLQNYNNVRMDMPVSVMLEQPNSTSSPVMTQAMVMSLAPPITTANSNATSTNNVIKSGELGHNSPERCLSPLQQPDSTTDLPCSQQPMMTESVDPMPSLSPSQFMSFTTYSNALPLASQAPVPTSGPRPDSNITNHGIMNPSCFSETVCTKSTTLPYMVCNTGVSSVNMGGVVSLPGGSEQPLRDFSGNLLFQPVNFMAQKSVQVSGSDLPLSDLSTLRFFYNLGHDYFQLGCMYLPNSVAQAKPNFSPPPTSTPNYGENFAFSNPVMTSNNIKNEHHMLDSSPSLQEDLYQVGQEVTTQNIMLPNDHHVHIVTDTDKTGLHTNSIENETITWQPKQVDMEVSNALQKALNSGFPSRTSKNSPDGRANITQNSHIGRSHQNQARHSEPYEAQTTAQQSEDLEGSCGDTIGSPAQSSCPAVLTTSYNIPPPTVPYAFTPMPPTVYNHTVVPLYFPMDSEQGMMFVPYYPQYTVNSSVQLEPQETVAVSTAVPDGQAVSSHFTGSVYSPVKQSGNSENGCFNPYTVYSQPPTPLLFQQPSSVPAGVYPTGIGPEANISIPRWMQTIPGLPHMTPTPCILQPTPATPFGTPVTYNTVA</sequence>
<name>A0A067RQI9_ZOONE</name>
<dbReference type="GO" id="GO:0016579">
    <property type="term" value="P:protein deubiquitination"/>
    <property type="evidence" value="ECO:0007669"/>
    <property type="project" value="TreeGrafter"/>
</dbReference>
<accession>A0A067RQI9</accession>
<organism evidence="3 4">
    <name type="scientific">Zootermopsis nevadensis</name>
    <name type="common">Dampwood termite</name>
    <dbReference type="NCBI Taxonomy" id="136037"/>
    <lineage>
        <taxon>Eukaryota</taxon>
        <taxon>Metazoa</taxon>
        <taxon>Ecdysozoa</taxon>
        <taxon>Arthropoda</taxon>
        <taxon>Hexapoda</taxon>
        <taxon>Insecta</taxon>
        <taxon>Pterygota</taxon>
        <taxon>Neoptera</taxon>
        <taxon>Polyneoptera</taxon>
        <taxon>Dictyoptera</taxon>
        <taxon>Blattodea</taxon>
        <taxon>Blattoidea</taxon>
        <taxon>Termitoidae</taxon>
        <taxon>Termopsidae</taxon>
        <taxon>Zootermopsis</taxon>
    </lineage>
</organism>
<dbReference type="OrthoDB" id="10017659at2759"/>
<dbReference type="PROSITE" id="PS50802">
    <property type="entry name" value="OTU"/>
    <property type="match status" value="1"/>
</dbReference>
<dbReference type="OMA" id="GPEANIS"/>
<dbReference type="CDD" id="cd20380">
    <property type="entry name" value="Tudor_TDRD13-like"/>
    <property type="match status" value="1"/>
</dbReference>
<dbReference type="SUPFAM" id="SSF54001">
    <property type="entry name" value="Cysteine proteinases"/>
    <property type="match status" value="1"/>
</dbReference>
<dbReference type="InterPro" id="IPR003323">
    <property type="entry name" value="OTU_dom"/>
</dbReference>
<feature type="domain" description="OTU" evidence="2">
    <location>
        <begin position="23"/>
        <end position="144"/>
    </location>
</feature>
<dbReference type="GO" id="GO:0004843">
    <property type="term" value="F:cysteine-type deubiquitinase activity"/>
    <property type="evidence" value="ECO:0007669"/>
    <property type="project" value="TreeGrafter"/>
</dbReference>
<feature type="compositionally biased region" description="Polar residues" evidence="1">
    <location>
        <begin position="504"/>
        <end position="518"/>
    </location>
</feature>
<dbReference type="InterPro" id="IPR050704">
    <property type="entry name" value="Peptidase_C85-like"/>
</dbReference>
<dbReference type="Gene3D" id="3.90.70.80">
    <property type="match status" value="1"/>
</dbReference>